<keyword evidence="14" id="KW-1185">Reference proteome</keyword>
<proteinExistence type="inferred from homology"/>
<comment type="subcellular location">
    <subcellularLocation>
        <location evidence="1">Cell envelope</location>
    </subcellularLocation>
</comment>
<organism evidence="13 14">
    <name type="scientific">Actinomyces gaoshouyii</name>
    <dbReference type="NCBI Taxonomy" id="1960083"/>
    <lineage>
        <taxon>Bacteria</taxon>
        <taxon>Bacillati</taxon>
        <taxon>Actinomycetota</taxon>
        <taxon>Actinomycetes</taxon>
        <taxon>Actinomycetales</taxon>
        <taxon>Actinomycetaceae</taxon>
        <taxon>Actinomyces</taxon>
    </lineage>
</organism>
<feature type="region of interest" description="Disordered" evidence="11">
    <location>
        <begin position="1"/>
        <end position="36"/>
    </location>
</feature>
<evidence type="ECO:0000256" key="8">
    <source>
        <dbReference type="ARBA" id="ARBA00023002"/>
    </source>
</evidence>
<comment type="caution">
    <text evidence="13">The sequence shown here is derived from an EMBL/GenBank/DDBJ whole genome shotgun (WGS) entry which is preliminary data.</text>
</comment>
<keyword evidence="7" id="KW-0106">Calcium</keyword>
<comment type="similarity">
    <text evidence="2">Belongs to the cytochrome c-552 family.</text>
</comment>
<evidence type="ECO:0000256" key="11">
    <source>
        <dbReference type="SAM" id="MobiDB-lite"/>
    </source>
</evidence>
<evidence type="ECO:0000256" key="2">
    <source>
        <dbReference type="ARBA" id="ARBA00009288"/>
    </source>
</evidence>
<keyword evidence="5" id="KW-0479">Metal-binding</keyword>
<dbReference type="PANTHER" id="PTHR30633">
    <property type="entry name" value="CYTOCHROME C-552 RESPIRATORY NITRITE REDUCTASE"/>
    <property type="match status" value="1"/>
</dbReference>
<dbReference type="InterPro" id="IPR036280">
    <property type="entry name" value="Multihaem_cyt_sf"/>
</dbReference>
<evidence type="ECO:0000256" key="9">
    <source>
        <dbReference type="ARBA" id="ARBA00023004"/>
    </source>
</evidence>
<evidence type="ECO:0000256" key="6">
    <source>
        <dbReference type="ARBA" id="ARBA00022729"/>
    </source>
</evidence>
<dbReference type="SUPFAM" id="SSF48695">
    <property type="entry name" value="Multiheme cytochromes"/>
    <property type="match status" value="1"/>
</dbReference>
<evidence type="ECO:0000256" key="5">
    <source>
        <dbReference type="ARBA" id="ARBA00022723"/>
    </source>
</evidence>
<keyword evidence="9" id="KW-0408">Iron</keyword>
<keyword evidence="12" id="KW-0812">Transmembrane</keyword>
<dbReference type="RefSeq" id="WP_229657969.1">
    <property type="nucleotide sequence ID" value="NZ_BMNJ01000005.1"/>
</dbReference>
<dbReference type="EMBL" id="BMNJ01000005">
    <property type="protein sequence ID" value="GGO99082.1"/>
    <property type="molecule type" value="Genomic_DNA"/>
</dbReference>
<dbReference type="GO" id="GO:0019645">
    <property type="term" value="P:anaerobic electron transport chain"/>
    <property type="evidence" value="ECO:0007669"/>
    <property type="project" value="TreeGrafter"/>
</dbReference>
<evidence type="ECO:0000256" key="1">
    <source>
        <dbReference type="ARBA" id="ARBA00004196"/>
    </source>
</evidence>
<evidence type="ECO:0000256" key="4">
    <source>
        <dbReference type="ARBA" id="ARBA00022617"/>
    </source>
</evidence>
<dbReference type="Proteomes" id="UP000614239">
    <property type="component" value="Unassembled WGS sequence"/>
</dbReference>
<keyword evidence="12" id="KW-0472">Membrane</keyword>
<keyword evidence="8" id="KW-0560">Oxidoreductase</keyword>
<dbReference type="PANTHER" id="PTHR30633:SF0">
    <property type="entry name" value="CYTOCHROME C-552"/>
    <property type="match status" value="1"/>
</dbReference>
<reference evidence="13" key="2">
    <citation type="submission" date="2020-09" db="EMBL/GenBank/DDBJ databases">
        <authorList>
            <person name="Sun Q."/>
            <person name="Zhou Y."/>
        </authorList>
    </citation>
    <scope>NUCLEOTIDE SEQUENCE</scope>
    <source>
        <strain evidence="13">CGMCC 4.7372</strain>
    </source>
</reference>
<dbReference type="GO" id="GO:0042279">
    <property type="term" value="F:nitrite reductase (cytochrome, ammonia-forming) activity"/>
    <property type="evidence" value="ECO:0007669"/>
    <property type="project" value="UniProtKB-EC"/>
</dbReference>
<comment type="catalytic activity">
    <reaction evidence="10">
        <text>6 Fe(III)-[cytochrome c] + NH4(+) + 2 H2O = 6 Fe(II)-[cytochrome c] + nitrite + 8 H(+)</text>
        <dbReference type="Rhea" id="RHEA:13089"/>
        <dbReference type="Rhea" id="RHEA-COMP:10350"/>
        <dbReference type="Rhea" id="RHEA-COMP:14399"/>
        <dbReference type="ChEBI" id="CHEBI:15377"/>
        <dbReference type="ChEBI" id="CHEBI:15378"/>
        <dbReference type="ChEBI" id="CHEBI:16301"/>
        <dbReference type="ChEBI" id="CHEBI:28938"/>
        <dbReference type="ChEBI" id="CHEBI:29033"/>
        <dbReference type="ChEBI" id="CHEBI:29034"/>
        <dbReference type="EC" id="1.7.2.2"/>
    </reaction>
</comment>
<dbReference type="CDD" id="cd00548">
    <property type="entry name" value="NrfA-like"/>
    <property type="match status" value="1"/>
</dbReference>
<keyword evidence="12" id="KW-1133">Transmembrane helix</keyword>
<evidence type="ECO:0000256" key="12">
    <source>
        <dbReference type="SAM" id="Phobius"/>
    </source>
</evidence>
<dbReference type="Gene3D" id="1.20.140.10">
    <property type="entry name" value="Butyryl-CoA Dehydrogenase, subunit A, domain 3"/>
    <property type="match status" value="1"/>
</dbReference>
<evidence type="ECO:0000256" key="7">
    <source>
        <dbReference type="ARBA" id="ARBA00022837"/>
    </source>
</evidence>
<feature type="transmembrane region" description="Helical" evidence="12">
    <location>
        <begin position="45"/>
        <end position="68"/>
    </location>
</feature>
<dbReference type="Pfam" id="PF02335">
    <property type="entry name" value="Cytochrom_C552"/>
    <property type="match status" value="1"/>
</dbReference>
<protein>
    <recommendedName>
        <fullName evidence="3">nitrite reductase (cytochrome; ammonia-forming)</fullName>
        <ecNumber evidence="3">1.7.2.2</ecNumber>
    </recommendedName>
</protein>
<name>A0A8H9H9C0_9ACTO</name>
<keyword evidence="6" id="KW-0732">Signal</keyword>
<evidence type="ECO:0000256" key="3">
    <source>
        <dbReference type="ARBA" id="ARBA00011887"/>
    </source>
</evidence>
<gene>
    <name evidence="13" type="primary">nrfA</name>
    <name evidence="13" type="ORF">GCM10011612_15500</name>
</gene>
<dbReference type="AlphaFoldDB" id="A0A8H9H9C0"/>
<reference evidence="13" key="1">
    <citation type="journal article" date="2014" name="Int. J. Syst. Evol. Microbiol.">
        <title>Complete genome sequence of Corynebacterium casei LMG S-19264T (=DSM 44701T), isolated from a smear-ripened cheese.</title>
        <authorList>
            <consortium name="US DOE Joint Genome Institute (JGI-PGF)"/>
            <person name="Walter F."/>
            <person name="Albersmeier A."/>
            <person name="Kalinowski J."/>
            <person name="Ruckert C."/>
        </authorList>
    </citation>
    <scope>NUCLEOTIDE SEQUENCE</scope>
    <source>
        <strain evidence="13">CGMCC 4.7372</strain>
    </source>
</reference>
<dbReference type="PIRSF" id="PIRSF000243">
    <property type="entry name" value="Cyt_c552"/>
    <property type="match status" value="1"/>
</dbReference>
<keyword evidence="4" id="KW-0349">Heme</keyword>
<evidence type="ECO:0000256" key="10">
    <source>
        <dbReference type="ARBA" id="ARBA00049131"/>
    </source>
</evidence>
<dbReference type="InterPro" id="IPR003321">
    <property type="entry name" value="Cyt_c552"/>
</dbReference>
<dbReference type="Gene3D" id="1.10.1130.10">
    <property type="entry name" value="Flavocytochrome C3, Chain A"/>
    <property type="match status" value="1"/>
</dbReference>
<dbReference type="EC" id="1.7.2.2" evidence="3"/>
<dbReference type="GO" id="GO:0020037">
    <property type="term" value="F:heme binding"/>
    <property type="evidence" value="ECO:0007669"/>
    <property type="project" value="TreeGrafter"/>
</dbReference>
<dbReference type="GO" id="GO:0030288">
    <property type="term" value="C:outer membrane-bounded periplasmic space"/>
    <property type="evidence" value="ECO:0007669"/>
    <property type="project" value="TreeGrafter"/>
</dbReference>
<feature type="region of interest" description="Disordered" evidence="11">
    <location>
        <begin position="499"/>
        <end position="524"/>
    </location>
</feature>
<dbReference type="GO" id="GO:0046872">
    <property type="term" value="F:metal ion binding"/>
    <property type="evidence" value="ECO:0007669"/>
    <property type="project" value="UniProtKB-KW"/>
</dbReference>
<evidence type="ECO:0000313" key="14">
    <source>
        <dbReference type="Proteomes" id="UP000614239"/>
    </source>
</evidence>
<accession>A0A8H9H9C0</accession>
<sequence length="524" mass="57677">MDTADESPEGPAAEVDRNSATSPARDEGPGEVTARPKRSFFGGPVFMVLFMALVAGATFVVTMLLMSINDHQVEGSRAFYNVVELDETSYDPATWGQNYPIQYADYKKTAEFTPAEHAGTMVPHSVEGDPRSEVKSQKLEEDPRLIEMWSGYAFAVDYRHARGHEYATIDQQYTLRNAKDQQPGTCANCHVSAPALYDKLGNGDREAGFEATGTMKLSEVLADGSVSHPVACIDCHDPKTMELRVTRPSFMRAIKALKASQGVNDFEVNKDATPQEMRTYVCAQCHVEYYFKGDNKVLTFPWDKGIDIDNIYSYYEEQGFTDWTHEKTGAPMLKAQHPEFDIWSNSVHAANGVGCADCHMNYKRVGAGKVSNHHVTTPMVDVNASCGTCHKTGDGVIEKRVRTIQANFISSRDRAFDALVGLISDLEAAKTNGTSPEQVALAQQYQRKASFYLDYVYSENSYGFHAPDYEQRIINQAENAAQNGRLALTGKTAEELKASDVSTANAEHYPSDKAATGASQGSGH</sequence>
<evidence type="ECO:0000313" key="13">
    <source>
        <dbReference type="EMBL" id="GGO99082.1"/>
    </source>
</evidence>